<keyword evidence="2" id="KW-1185">Reference proteome</keyword>
<evidence type="ECO:0000313" key="2">
    <source>
        <dbReference type="Proteomes" id="UP000273158"/>
    </source>
</evidence>
<organism evidence="1 2">
    <name type="scientific">Microbacterium telephonicum</name>
    <dbReference type="NCBI Taxonomy" id="1714841"/>
    <lineage>
        <taxon>Bacteria</taxon>
        <taxon>Bacillati</taxon>
        <taxon>Actinomycetota</taxon>
        <taxon>Actinomycetes</taxon>
        <taxon>Micrococcales</taxon>
        <taxon>Microbacteriaceae</taxon>
        <taxon>Microbacterium</taxon>
    </lineage>
</organism>
<gene>
    <name evidence="1" type="ORF">C7474_2197</name>
</gene>
<evidence type="ECO:0000313" key="1">
    <source>
        <dbReference type="EMBL" id="RLK47605.1"/>
    </source>
</evidence>
<proteinExistence type="predicted"/>
<dbReference type="AlphaFoldDB" id="A0A498BVG0"/>
<dbReference type="Proteomes" id="UP000273158">
    <property type="component" value="Unassembled WGS sequence"/>
</dbReference>
<comment type="caution">
    <text evidence="1">The sequence shown here is derived from an EMBL/GenBank/DDBJ whole genome shotgun (WGS) entry which is preliminary data.</text>
</comment>
<dbReference type="RefSeq" id="WP_277870598.1">
    <property type="nucleotide sequence ID" value="NZ_RCDB01000003.1"/>
</dbReference>
<sequence>MNNDTALILLLADRQREIEALRTTVAELQALLGATQSPSEGA</sequence>
<name>A0A498BVG0_9MICO</name>
<accession>A0A498BVG0</accession>
<dbReference type="EMBL" id="RCDB01000003">
    <property type="protein sequence ID" value="RLK47605.1"/>
    <property type="molecule type" value="Genomic_DNA"/>
</dbReference>
<protein>
    <submittedName>
        <fullName evidence="1">Uncharacterized protein</fullName>
    </submittedName>
</protein>
<reference evidence="1 2" key="1">
    <citation type="journal article" date="2015" name="Stand. Genomic Sci.">
        <title>Genomic Encyclopedia of Bacterial and Archaeal Type Strains, Phase III: the genomes of soil and plant-associated and newly described type strains.</title>
        <authorList>
            <person name="Whitman W.B."/>
            <person name="Woyke T."/>
            <person name="Klenk H.P."/>
            <person name="Zhou Y."/>
            <person name="Lilburn T.G."/>
            <person name="Beck B.J."/>
            <person name="De Vos P."/>
            <person name="Vandamme P."/>
            <person name="Eisen J.A."/>
            <person name="Garrity G."/>
            <person name="Hugenholtz P."/>
            <person name="Kyrpides N.C."/>
        </authorList>
    </citation>
    <scope>NUCLEOTIDE SEQUENCE [LARGE SCALE GENOMIC DNA]</scope>
    <source>
        <strain evidence="1 2">S2T63</strain>
    </source>
</reference>